<keyword evidence="8" id="KW-0636">Prenylation</keyword>
<dbReference type="SUPFAM" id="SSF52799">
    <property type="entry name" value="(Phosphotyrosine protein) phosphatases II"/>
    <property type="match status" value="1"/>
</dbReference>
<dbReference type="CDD" id="cd14500">
    <property type="entry name" value="PTP-IVa"/>
    <property type="match status" value="1"/>
</dbReference>
<evidence type="ECO:0000256" key="8">
    <source>
        <dbReference type="ARBA" id="ARBA00023289"/>
    </source>
</evidence>
<protein>
    <recommendedName>
        <fullName evidence="2">protein-tyrosine-phosphatase</fullName>
        <ecNumber evidence="2">3.1.3.48</ecNumber>
    </recommendedName>
</protein>
<dbReference type="Gene3D" id="3.90.190.10">
    <property type="entry name" value="Protein tyrosine phosphatase superfamily"/>
    <property type="match status" value="1"/>
</dbReference>
<dbReference type="FunFam" id="3.90.190.10:FF:000086">
    <property type="entry name" value="Protein tyrosine phosphatase-like protein"/>
    <property type="match status" value="1"/>
</dbReference>
<feature type="domain" description="Tyrosine specific protein phosphatases" evidence="10">
    <location>
        <begin position="61"/>
        <end position="139"/>
    </location>
</feature>
<evidence type="ECO:0000256" key="4">
    <source>
        <dbReference type="ARBA" id="ARBA00022801"/>
    </source>
</evidence>
<keyword evidence="4" id="KW-0378">Hydrolase</keyword>
<dbReference type="PRINTS" id="PR00700">
    <property type="entry name" value="PRTYPHPHTASE"/>
</dbReference>
<evidence type="ECO:0000256" key="9">
    <source>
        <dbReference type="ARBA" id="ARBA00051722"/>
    </source>
</evidence>
<dbReference type="InterPro" id="IPR003595">
    <property type="entry name" value="Tyr_Pase_cat"/>
</dbReference>
<keyword evidence="6" id="KW-1015">Disulfide bond</keyword>
<comment type="similarity">
    <text evidence="1">Belongs to the protein-tyrosine phosphatase family.</text>
</comment>
<evidence type="ECO:0000256" key="3">
    <source>
        <dbReference type="ARBA" id="ARBA00022481"/>
    </source>
</evidence>
<evidence type="ECO:0000256" key="7">
    <source>
        <dbReference type="ARBA" id="ARBA00023288"/>
    </source>
</evidence>
<proteinExistence type="inferred from homology"/>
<evidence type="ECO:0000256" key="1">
    <source>
        <dbReference type="ARBA" id="ARBA00009580"/>
    </source>
</evidence>
<accession>A0A7R9ZNP9</accession>
<dbReference type="EMBL" id="HBEF01018457">
    <property type="protein sequence ID" value="CAD8339263.1"/>
    <property type="molecule type" value="Transcribed_RNA"/>
</dbReference>
<evidence type="ECO:0000256" key="2">
    <source>
        <dbReference type="ARBA" id="ARBA00013064"/>
    </source>
</evidence>
<gene>
    <name evidence="11" type="ORF">CAUS1442_LOCUS11396</name>
</gene>
<dbReference type="GO" id="GO:0005737">
    <property type="term" value="C:cytoplasm"/>
    <property type="evidence" value="ECO:0007669"/>
    <property type="project" value="UniProtKB-ARBA"/>
</dbReference>
<reference evidence="11" key="1">
    <citation type="submission" date="2021-01" db="EMBL/GenBank/DDBJ databases">
        <authorList>
            <person name="Corre E."/>
            <person name="Pelletier E."/>
            <person name="Niang G."/>
            <person name="Scheremetjew M."/>
            <person name="Finn R."/>
            <person name="Kale V."/>
            <person name="Holt S."/>
            <person name="Cochrane G."/>
            <person name="Meng A."/>
            <person name="Brown T."/>
            <person name="Cohen L."/>
        </authorList>
    </citation>
    <scope>NUCLEOTIDE SEQUENCE</scope>
    <source>
        <strain evidence="11">CCMP3328</strain>
    </source>
</reference>
<dbReference type="Pfam" id="PF00102">
    <property type="entry name" value="Y_phosphatase"/>
    <property type="match status" value="1"/>
</dbReference>
<dbReference type="PANTHER" id="PTHR23339">
    <property type="entry name" value="TYROSINE SPECIFIC PROTEIN PHOSPHATASE AND DUAL SPECIFICITY PROTEIN PHOSPHATASE"/>
    <property type="match status" value="1"/>
</dbReference>
<evidence type="ECO:0000256" key="6">
    <source>
        <dbReference type="ARBA" id="ARBA00023157"/>
    </source>
</evidence>
<dbReference type="InterPro" id="IPR000387">
    <property type="entry name" value="Tyr_Pase_dom"/>
</dbReference>
<evidence type="ECO:0000313" key="11">
    <source>
        <dbReference type="EMBL" id="CAD8339263.1"/>
    </source>
</evidence>
<dbReference type="InterPro" id="IPR029021">
    <property type="entry name" value="Prot-tyrosine_phosphatase-like"/>
</dbReference>
<keyword evidence="7" id="KW-0449">Lipoprotein</keyword>
<keyword evidence="3" id="KW-0488">Methylation</keyword>
<comment type="catalytic activity">
    <reaction evidence="9">
        <text>O-phospho-L-tyrosyl-[protein] + H2O = L-tyrosyl-[protein] + phosphate</text>
        <dbReference type="Rhea" id="RHEA:10684"/>
        <dbReference type="Rhea" id="RHEA-COMP:10136"/>
        <dbReference type="Rhea" id="RHEA-COMP:20101"/>
        <dbReference type="ChEBI" id="CHEBI:15377"/>
        <dbReference type="ChEBI" id="CHEBI:43474"/>
        <dbReference type="ChEBI" id="CHEBI:46858"/>
        <dbReference type="ChEBI" id="CHEBI:61978"/>
        <dbReference type="EC" id="3.1.3.48"/>
    </reaction>
</comment>
<keyword evidence="5" id="KW-0904">Protein phosphatase</keyword>
<dbReference type="PROSITE" id="PS50056">
    <property type="entry name" value="TYR_PHOSPHATASE_2"/>
    <property type="match status" value="1"/>
</dbReference>
<dbReference type="SMART" id="SM00404">
    <property type="entry name" value="PTPc_motif"/>
    <property type="match status" value="1"/>
</dbReference>
<dbReference type="EC" id="3.1.3.48" evidence="2"/>
<dbReference type="AlphaFoldDB" id="A0A7R9ZNP9"/>
<dbReference type="GO" id="GO:0004725">
    <property type="term" value="F:protein tyrosine phosphatase activity"/>
    <property type="evidence" value="ECO:0007669"/>
    <property type="project" value="UniProtKB-EC"/>
</dbReference>
<organism evidence="11">
    <name type="scientific">Craspedostauros australis</name>
    <dbReference type="NCBI Taxonomy" id="1486917"/>
    <lineage>
        <taxon>Eukaryota</taxon>
        <taxon>Sar</taxon>
        <taxon>Stramenopiles</taxon>
        <taxon>Ochrophyta</taxon>
        <taxon>Bacillariophyta</taxon>
        <taxon>Bacillariophyceae</taxon>
        <taxon>Bacillariophycidae</taxon>
        <taxon>Naviculales</taxon>
        <taxon>Naviculaceae</taxon>
        <taxon>Craspedostauros</taxon>
    </lineage>
</organism>
<name>A0A7R9ZNP9_9STRA</name>
<dbReference type="InterPro" id="IPR050561">
    <property type="entry name" value="PTP"/>
</dbReference>
<dbReference type="InterPro" id="IPR000242">
    <property type="entry name" value="PTP_cat"/>
</dbReference>
<sequence>MDRPRQNNLHLYIKEMRNHSVTAVVRACEKSYETAPLEKAGIQVFDMEYADGHSPPAEIIQRWLELVDDTFFMGNAASANGANSSSLPCIAIHCVAGLGRAPQLVTLAMIEFANIDAVDAVTMIRKQRKGAINGKQLQYLNEYKRSYKKRRAGGASDSGDGCCIVM</sequence>
<evidence type="ECO:0000256" key="5">
    <source>
        <dbReference type="ARBA" id="ARBA00022912"/>
    </source>
</evidence>
<evidence type="ECO:0000259" key="10">
    <source>
        <dbReference type="PROSITE" id="PS50056"/>
    </source>
</evidence>